<dbReference type="PANTHER" id="PTHR43434">
    <property type="entry name" value="PHOSPHOGLYCOLATE PHOSPHATASE"/>
    <property type="match status" value="1"/>
</dbReference>
<accession>A0ABV3ZL61</accession>
<gene>
    <name evidence="1" type="ORF">QTN47_24205</name>
</gene>
<dbReference type="InterPro" id="IPR041492">
    <property type="entry name" value="HAD_2"/>
</dbReference>
<name>A0ABV3ZL61_9BACT</name>
<evidence type="ECO:0000313" key="1">
    <source>
        <dbReference type="EMBL" id="MEX6690632.1"/>
    </source>
</evidence>
<dbReference type="Gene3D" id="1.10.150.240">
    <property type="entry name" value="Putative phosphatase, domain 2"/>
    <property type="match status" value="1"/>
</dbReference>
<proteinExistence type="predicted"/>
<dbReference type="Pfam" id="PF13419">
    <property type="entry name" value="HAD_2"/>
    <property type="match status" value="1"/>
</dbReference>
<reference evidence="1 2" key="1">
    <citation type="submission" date="2023-07" db="EMBL/GenBank/DDBJ databases">
        <authorList>
            <person name="Lian W.-H."/>
        </authorList>
    </citation>
    <scope>NUCLEOTIDE SEQUENCE [LARGE SCALE GENOMIC DNA]</scope>
    <source>
        <strain evidence="1 2">SYSU DXS3180</strain>
    </source>
</reference>
<dbReference type="InterPro" id="IPR050155">
    <property type="entry name" value="HAD-like_hydrolase_sf"/>
</dbReference>
<comment type="caution">
    <text evidence="1">The sequence shown here is derived from an EMBL/GenBank/DDBJ whole genome shotgun (WGS) entry which is preliminary data.</text>
</comment>
<dbReference type="PANTHER" id="PTHR43434:SF19">
    <property type="entry name" value="PHOSPHONOACETALDEHYDE HYDROLASE"/>
    <property type="match status" value="1"/>
</dbReference>
<dbReference type="RefSeq" id="WP_369332043.1">
    <property type="nucleotide sequence ID" value="NZ_JAULBC010000009.1"/>
</dbReference>
<dbReference type="InterPro" id="IPR023214">
    <property type="entry name" value="HAD_sf"/>
</dbReference>
<dbReference type="Gene3D" id="3.40.50.1000">
    <property type="entry name" value="HAD superfamily/HAD-like"/>
    <property type="match status" value="1"/>
</dbReference>
<dbReference type="InterPro" id="IPR023198">
    <property type="entry name" value="PGP-like_dom2"/>
</dbReference>
<protein>
    <submittedName>
        <fullName evidence="1">HAD hydrolase-like protein</fullName>
    </submittedName>
</protein>
<organism evidence="1 2">
    <name type="scientific">Danxiaibacter flavus</name>
    <dbReference type="NCBI Taxonomy" id="3049108"/>
    <lineage>
        <taxon>Bacteria</taxon>
        <taxon>Pseudomonadati</taxon>
        <taxon>Bacteroidota</taxon>
        <taxon>Chitinophagia</taxon>
        <taxon>Chitinophagales</taxon>
        <taxon>Chitinophagaceae</taxon>
        <taxon>Danxiaibacter</taxon>
    </lineage>
</organism>
<keyword evidence="2" id="KW-1185">Reference proteome</keyword>
<dbReference type="SUPFAM" id="SSF56784">
    <property type="entry name" value="HAD-like"/>
    <property type="match status" value="1"/>
</dbReference>
<dbReference type="Proteomes" id="UP001560573">
    <property type="component" value="Unassembled WGS sequence"/>
</dbReference>
<sequence length="230" mass="25921">MKYPVELVVFDIAGTTVKDNGEIVVAFHDAMKEYGYSIPIGTIGLLMGYKKPEAIRMMLDEYEPDTAKVTPEFVDAIHERFLELMIEYYSTTNDLSPLPHVEEVFKYLKDKSIKVGLDTGFSRDITDVIIDRLGWVRDGKIDYVESSDEVPAGRPQPYMIQRMMAEAGIEDSSKVIKLGDTEVDVNEGKNAGCLFSIAVTTGAFTKEQLELYEPSFIIDELKELINILEN</sequence>
<dbReference type="SFLD" id="SFLDS00003">
    <property type="entry name" value="Haloacid_Dehalogenase"/>
    <property type="match status" value="1"/>
</dbReference>
<evidence type="ECO:0000313" key="2">
    <source>
        <dbReference type="Proteomes" id="UP001560573"/>
    </source>
</evidence>
<dbReference type="EMBL" id="JAULBC010000009">
    <property type="protein sequence ID" value="MEX6690632.1"/>
    <property type="molecule type" value="Genomic_DNA"/>
</dbReference>
<dbReference type="SFLD" id="SFLDG01129">
    <property type="entry name" value="C1.5:_HAD__Beta-PGM__Phosphata"/>
    <property type="match status" value="1"/>
</dbReference>
<dbReference type="InterPro" id="IPR036412">
    <property type="entry name" value="HAD-like_sf"/>
</dbReference>